<accession>Q1Q2N9</accession>
<organism evidence="1">
    <name type="scientific">Kuenenia stuttgartiensis</name>
    <dbReference type="NCBI Taxonomy" id="174633"/>
    <lineage>
        <taxon>Bacteria</taxon>
        <taxon>Pseudomonadati</taxon>
        <taxon>Planctomycetota</taxon>
        <taxon>Candidatus Brocadiia</taxon>
        <taxon>Candidatus Brocadiales</taxon>
        <taxon>Candidatus Brocadiaceae</taxon>
        <taxon>Candidatus Kuenenia</taxon>
    </lineage>
</organism>
<gene>
    <name evidence="1" type="ORF">kuste3517</name>
</gene>
<dbReference type="AlphaFoldDB" id="Q1Q2N9"/>
<sequence length="52" mass="5688">MRCVNGISINLTLLSKPQPLTGRNFRMGFHLTVSTRFGTLSGGLHTPSSAQW</sequence>
<reference evidence="1" key="1">
    <citation type="journal article" date="2006" name="Nature">
        <title>Deciphering the evolution and metabolism of an anammox bacterium from a community genome.</title>
        <authorList>
            <person name="Strous M."/>
            <person name="Pelletier E."/>
            <person name="Mangenot S."/>
            <person name="Rattei T."/>
            <person name="Lehner A."/>
            <person name="Taylor M.W."/>
            <person name="Horn M."/>
            <person name="Daims H."/>
            <person name="Bartol-Mavel D."/>
            <person name="Wincker P."/>
            <person name="Barbe V."/>
            <person name="Fonknechten N."/>
            <person name="Vallenet D."/>
            <person name="Segurens B."/>
            <person name="Schenowitz-Truong C."/>
            <person name="Medigue C."/>
            <person name="Collingro A."/>
            <person name="Snel B."/>
            <person name="Dutilh B.E."/>
            <person name="OpDenCamp H.J.M."/>
            <person name="vanDerDrift C."/>
            <person name="Cirpus I."/>
            <person name="vanDePas-Schoonen K.T."/>
            <person name="Harhangi H.R."/>
            <person name="vanNiftrik L."/>
            <person name="Schmid M."/>
            <person name="Keltjens J."/>
            <person name="vanDeVossenberg J."/>
            <person name="Kartal B."/>
            <person name="Meier H."/>
            <person name="Frishman D."/>
            <person name="Huynen M.A."/>
            <person name="Mewes H."/>
            <person name="Weissenbach J."/>
            <person name="Jetten M.S.M."/>
            <person name="Wagner M."/>
            <person name="LePaslier D."/>
        </authorList>
    </citation>
    <scope>NUCLEOTIDE SEQUENCE</scope>
</reference>
<evidence type="ECO:0000313" key="1">
    <source>
        <dbReference type="EMBL" id="CAJ74280.1"/>
    </source>
</evidence>
<proteinExistence type="predicted"/>
<name>Q1Q2N9_KUEST</name>
<reference evidence="1" key="2">
    <citation type="submission" date="2006-01" db="EMBL/GenBank/DDBJ databases">
        <authorList>
            <person name="Genoscope"/>
        </authorList>
    </citation>
    <scope>NUCLEOTIDE SEQUENCE</scope>
</reference>
<dbReference type="EMBL" id="CT573071">
    <property type="protein sequence ID" value="CAJ74280.1"/>
    <property type="molecule type" value="Genomic_DNA"/>
</dbReference>
<protein>
    <submittedName>
        <fullName evidence="1">Uncharacterized protein</fullName>
    </submittedName>
</protein>